<evidence type="ECO:0000256" key="5">
    <source>
        <dbReference type="ARBA" id="ARBA00022496"/>
    </source>
</evidence>
<feature type="compositionally biased region" description="Low complexity" evidence="16">
    <location>
        <begin position="13"/>
        <end position="25"/>
    </location>
</feature>
<proteinExistence type="inferred from homology"/>
<evidence type="ECO:0000256" key="15">
    <source>
        <dbReference type="RuleBase" id="RU003357"/>
    </source>
</evidence>
<evidence type="ECO:0000313" key="18">
    <source>
        <dbReference type="EMBL" id="RBP14214.1"/>
    </source>
</evidence>
<evidence type="ECO:0000256" key="3">
    <source>
        <dbReference type="ARBA" id="ARBA00022448"/>
    </source>
</evidence>
<organism evidence="18 19">
    <name type="scientific">Achromobacter marplatensis</name>
    <dbReference type="NCBI Taxonomy" id="470868"/>
    <lineage>
        <taxon>Bacteria</taxon>
        <taxon>Pseudomonadati</taxon>
        <taxon>Pseudomonadota</taxon>
        <taxon>Betaproteobacteria</taxon>
        <taxon>Burkholderiales</taxon>
        <taxon>Alcaligenaceae</taxon>
        <taxon>Achromobacter</taxon>
    </lineage>
</organism>
<sequence>MSRHHPSHRRGRSLAAPASHSASSRMALGRRTAAARLAWLISTALTAVAAAPAAQAQAVEAKRSYVIAGGSLSQALNAYANAAGVELTMDASLLHGKRSSGLSGNYTVREGFAELLRGHGLRASPEPNGSFTLKAAPASREDAALLDPVTVTGQAETATGPFHGYAATLSATGTKTDTPIIETPQSITVVGAEEIETLKSQSLQDALGYVAGVSRAEGLDRTTDSLFLRGFRSNQGSYYRDGSLYTVNIYDGRQEPYGLERIEFLKGASSVLFGAMPPGGIVNTVSKRPTLEPLRELNVEAGSFRRKQVAADFGGALDQDGTWSYRLTALKRDSDTFIDHVPDDRTYVAPAVKWQPSEATSLTLLAEYQKDRTAYVYGLPAQGTVLPNINGDIPRDRFTGEPGLDEFKMERFSVGYLFEHAFSSQLKLRHNLRYVNAKSDYNSTDIWQLMPDQRRTADRGFSPRQDKSSALSVDTSLQYQTRTGVVDHTLLAGLDYSMPRHESRRYFQTLDSLDLFDPTYGSPLGPATPNYGSSTKGDNKRLGIYFQDQMKIVDKWVVLLGGRQDWVTGNEHNLFTQEQYADNEKSQAFSGRAGLVYLADNGLAPFVSFSQSFEPTLGQDRQGNRFEPTRGEQYEAGLRYQPAGSGMLLSASMYQLIRKNVTVTDPLDTSYQIQAGKARSRGLELEARTRIGRHANLIAAYAYTDARTLKASPLQPGEEGKRLNSVPFNQFSLWGDYGFGDFGLPGLRVGAGVRYVGSTRGMAHGTAVEVPSFTLIDAMVSYTTGPWKFALNATNLTDKTYIGSCTYGCFYGEPRRVIGTATYRW</sequence>
<dbReference type="InterPro" id="IPR039426">
    <property type="entry name" value="TonB-dep_rcpt-like"/>
</dbReference>
<evidence type="ECO:0000256" key="4">
    <source>
        <dbReference type="ARBA" id="ARBA00022452"/>
    </source>
</evidence>
<name>A0ABX9G562_9BURK</name>
<dbReference type="SMART" id="SM00965">
    <property type="entry name" value="STN"/>
    <property type="match status" value="1"/>
</dbReference>
<keyword evidence="19" id="KW-1185">Reference proteome</keyword>
<comment type="caution">
    <text evidence="18">The sequence shown here is derived from an EMBL/GenBank/DDBJ whole genome shotgun (WGS) entry which is preliminary data.</text>
</comment>
<evidence type="ECO:0000259" key="17">
    <source>
        <dbReference type="SMART" id="SM00965"/>
    </source>
</evidence>
<keyword evidence="10 15" id="KW-0798">TonB box</keyword>
<evidence type="ECO:0000256" key="13">
    <source>
        <dbReference type="ARBA" id="ARBA00023237"/>
    </source>
</evidence>
<accession>A0ABX9G562</accession>
<dbReference type="CDD" id="cd01347">
    <property type="entry name" value="ligand_gated_channel"/>
    <property type="match status" value="1"/>
</dbReference>
<evidence type="ECO:0000256" key="6">
    <source>
        <dbReference type="ARBA" id="ARBA00022692"/>
    </source>
</evidence>
<dbReference type="Gene3D" id="3.55.50.30">
    <property type="match status" value="1"/>
</dbReference>
<gene>
    <name evidence="18" type="ORF">DFP87_11559</name>
</gene>
<feature type="domain" description="Secretin/TonB short N-terminal" evidence="17">
    <location>
        <begin position="85"/>
        <end position="136"/>
    </location>
</feature>
<comment type="similarity">
    <text evidence="2 14 15">Belongs to the TonB-dependent receptor family.</text>
</comment>
<dbReference type="PROSITE" id="PS52016">
    <property type="entry name" value="TONB_DEPENDENT_REC_3"/>
    <property type="match status" value="1"/>
</dbReference>
<evidence type="ECO:0000256" key="16">
    <source>
        <dbReference type="SAM" id="MobiDB-lite"/>
    </source>
</evidence>
<dbReference type="InterPro" id="IPR011662">
    <property type="entry name" value="Secretin/TonB_short_N"/>
</dbReference>
<keyword evidence="13 14" id="KW-0998">Cell outer membrane</keyword>
<keyword evidence="7" id="KW-0732">Signal</keyword>
<dbReference type="Pfam" id="PF07715">
    <property type="entry name" value="Plug"/>
    <property type="match status" value="1"/>
</dbReference>
<evidence type="ECO:0000256" key="2">
    <source>
        <dbReference type="ARBA" id="ARBA00009810"/>
    </source>
</evidence>
<dbReference type="Gene3D" id="2.40.170.20">
    <property type="entry name" value="TonB-dependent receptor, beta-barrel domain"/>
    <property type="match status" value="1"/>
</dbReference>
<dbReference type="PANTHER" id="PTHR32552:SF68">
    <property type="entry name" value="FERRICHROME OUTER MEMBRANE TRANSPORTER_PHAGE RECEPTOR"/>
    <property type="match status" value="1"/>
</dbReference>
<evidence type="ECO:0000256" key="1">
    <source>
        <dbReference type="ARBA" id="ARBA00004571"/>
    </source>
</evidence>
<dbReference type="InterPro" id="IPR000531">
    <property type="entry name" value="Beta-barrel_TonB"/>
</dbReference>
<evidence type="ECO:0000256" key="14">
    <source>
        <dbReference type="PROSITE-ProRule" id="PRU01360"/>
    </source>
</evidence>
<evidence type="ECO:0000256" key="9">
    <source>
        <dbReference type="ARBA" id="ARBA00023065"/>
    </source>
</evidence>
<keyword evidence="12 18" id="KW-0675">Receptor</keyword>
<dbReference type="InterPro" id="IPR012910">
    <property type="entry name" value="Plug_dom"/>
</dbReference>
<keyword evidence="4 14" id="KW-1134">Transmembrane beta strand</keyword>
<dbReference type="Proteomes" id="UP000252124">
    <property type="component" value="Unassembled WGS sequence"/>
</dbReference>
<evidence type="ECO:0000256" key="10">
    <source>
        <dbReference type="ARBA" id="ARBA00023077"/>
    </source>
</evidence>
<comment type="subcellular location">
    <subcellularLocation>
        <location evidence="1 14">Cell outer membrane</location>
        <topology evidence="1 14">Multi-pass membrane protein</topology>
    </subcellularLocation>
</comment>
<dbReference type="InterPro" id="IPR010105">
    <property type="entry name" value="TonB_sidphr_rcpt"/>
</dbReference>
<evidence type="ECO:0000256" key="11">
    <source>
        <dbReference type="ARBA" id="ARBA00023136"/>
    </source>
</evidence>
<dbReference type="InterPro" id="IPR036942">
    <property type="entry name" value="Beta-barrel_TonB_sf"/>
</dbReference>
<reference evidence="18 19" key="1">
    <citation type="submission" date="2018-06" db="EMBL/GenBank/DDBJ databases">
        <title>Genomic Encyclopedia of Type Strains, Phase III (KMG-III): the genomes of soil and plant-associated and newly described type strains.</title>
        <authorList>
            <person name="Whitman W."/>
        </authorList>
    </citation>
    <scope>NUCLEOTIDE SEQUENCE [LARGE SCALE GENOMIC DNA]</scope>
    <source>
        <strain evidence="18 19">CECT 7342</strain>
    </source>
</reference>
<dbReference type="InterPro" id="IPR006311">
    <property type="entry name" value="TAT_signal"/>
</dbReference>
<keyword evidence="6 14" id="KW-0812">Transmembrane</keyword>
<dbReference type="NCBIfam" id="TIGR01783">
    <property type="entry name" value="TonB-siderophor"/>
    <property type="match status" value="1"/>
</dbReference>
<dbReference type="SUPFAM" id="SSF56935">
    <property type="entry name" value="Porins"/>
    <property type="match status" value="1"/>
</dbReference>
<keyword evidence="9" id="KW-0406">Ion transport</keyword>
<dbReference type="EMBL" id="QNRM01000015">
    <property type="protein sequence ID" value="RBP14214.1"/>
    <property type="molecule type" value="Genomic_DNA"/>
</dbReference>
<keyword evidence="11 14" id="KW-0472">Membrane</keyword>
<evidence type="ECO:0000256" key="7">
    <source>
        <dbReference type="ARBA" id="ARBA00022729"/>
    </source>
</evidence>
<dbReference type="PROSITE" id="PS51318">
    <property type="entry name" value="TAT"/>
    <property type="match status" value="1"/>
</dbReference>
<dbReference type="InterPro" id="IPR037066">
    <property type="entry name" value="Plug_dom_sf"/>
</dbReference>
<protein>
    <submittedName>
        <fullName evidence="18">Iron complex outermembrane receptor protein</fullName>
    </submittedName>
</protein>
<dbReference type="Gene3D" id="2.170.130.10">
    <property type="entry name" value="TonB-dependent receptor, plug domain"/>
    <property type="match status" value="1"/>
</dbReference>
<feature type="compositionally biased region" description="Basic residues" evidence="16">
    <location>
        <begin position="1"/>
        <end position="12"/>
    </location>
</feature>
<dbReference type="Pfam" id="PF00593">
    <property type="entry name" value="TonB_dep_Rec_b-barrel"/>
    <property type="match status" value="1"/>
</dbReference>
<feature type="region of interest" description="Disordered" evidence="16">
    <location>
        <begin position="1"/>
        <end position="25"/>
    </location>
</feature>
<evidence type="ECO:0000256" key="12">
    <source>
        <dbReference type="ARBA" id="ARBA00023170"/>
    </source>
</evidence>
<keyword evidence="3 14" id="KW-0813">Transport</keyword>
<evidence type="ECO:0000256" key="8">
    <source>
        <dbReference type="ARBA" id="ARBA00023004"/>
    </source>
</evidence>
<keyword evidence="8" id="KW-0408">Iron</keyword>
<dbReference type="PANTHER" id="PTHR32552">
    <property type="entry name" value="FERRICHROME IRON RECEPTOR-RELATED"/>
    <property type="match status" value="1"/>
</dbReference>
<keyword evidence="5" id="KW-0410">Iron transport</keyword>
<evidence type="ECO:0000313" key="19">
    <source>
        <dbReference type="Proteomes" id="UP000252124"/>
    </source>
</evidence>